<organism evidence="2 3">
    <name type="scientific">Lates japonicus</name>
    <name type="common">Japanese lates</name>
    <dbReference type="NCBI Taxonomy" id="270547"/>
    <lineage>
        <taxon>Eukaryota</taxon>
        <taxon>Metazoa</taxon>
        <taxon>Chordata</taxon>
        <taxon>Craniata</taxon>
        <taxon>Vertebrata</taxon>
        <taxon>Euteleostomi</taxon>
        <taxon>Actinopterygii</taxon>
        <taxon>Neopterygii</taxon>
        <taxon>Teleostei</taxon>
        <taxon>Neoteleostei</taxon>
        <taxon>Acanthomorphata</taxon>
        <taxon>Carangaria</taxon>
        <taxon>Carangaria incertae sedis</taxon>
        <taxon>Centropomidae</taxon>
        <taxon>Lates</taxon>
    </lineage>
</organism>
<accession>A0AAD3MCE9</accession>
<dbReference type="EMBL" id="BRZM01000011">
    <property type="protein sequence ID" value="GLD51838.1"/>
    <property type="molecule type" value="Genomic_DNA"/>
</dbReference>
<evidence type="ECO:0000313" key="2">
    <source>
        <dbReference type="EMBL" id="GLD51838.1"/>
    </source>
</evidence>
<feature type="region of interest" description="Disordered" evidence="1">
    <location>
        <begin position="1"/>
        <end position="24"/>
    </location>
</feature>
<reference evidence="2" key="1">
    <citation type="submission" date="2022-08" db="EMBL/GenBank/DDBJ databases">
        <title>Genome sequencing of akame (Lates japonicus).</title>
        <authorList>
            <person name="Hashiguchi Y."/>
            <person name="Takahashi H."/>
        </authorList>
    </citation>
    <scope>NUCLEOTIDE SEQUENCE</scope>
    <source>
        <strain evidence="2">Kochi</strain>
    </source>
</reference>
<protein>
    <submittedName>
        <fullName evidence="2">Uncharacterized protein</fullName>
    </submittedName>
</protein>
<evidence type="ECO:0000313" key="3">
    <source>
        <dbReference type="Proteomes" id="UP001279410"/>
    </source>
</evidence>
<comment type="caution">
    <text evidence="2">The sequence shown here is derived from an EMBL/GenBank/DDBJ whole genome shotgun (WGS) entry which is preliminary data.</text>
</comment>
<dbReference type="AlphaFoldDB" id="A0AAD3MCE9"/>
<dbReference type="Proteomes" id="UP001279410">
    <property type="component" value="Unassembled WGS sequence"/>
</dbReference>
<evidence type="ECO:0000256" key="1">
    <source>
        <dbReference type="SAM" id="MobiDB-lite"/>
    </source>
</evidence>
<sequence>MSSRVKFEPSLSGGPNLEQQAAAADSTHEQLSFLPSYLHRPCTAMFFTKAQPGSHPSPAGYVSPSVILPFPKKSAARNKQTGV</sequence>
<keyword evidence="3" id="KW-1185">Reference proteome</keyword>
<proteinExistence type="predicted"/>
<name>A0AAD3MCE9_LATJO</name>
<gene>
    <name evidence="2" type="ORF">AKAME5_000482300</name>
</gene>